<accession>A0A183AW88</accession>
<dbReference type="AlphaFoldDB" id="A0A183AW88"/>
<reference evidence="1 2" key="2">
    <citation type="submission" date="2018-11" db="EMBL/GenBank/DDBJ databases">
        <authorList>
            <consortium name="Pathogen Informatics"/>
        </authorList>
    </citation>
    <scope>NUCLEOTIDE SEQUENCE [LARGE SCALE GENOMIC DNA]</scope>
    <source>
        <strain evidence="1 2">Egypt</strain>
    </source>
</reference>
<gene>
    <name evidence="1" type="ORF">ECPE_LOCUS11223</name>
</gene>
<dbReference type="WBParaSite" id="ECPE_0001125801-mRNA-1">
    <property type="protein sequence ID" value="ECPE_0001125801-mRNA-1"/>
    <property type="gene ID" value="ECPE_0001125801"/>
</dbReference>
<evidence type="ECO:0000313" key="1">
    <source>
        <dbReference type="EMBL" id="VDP88213.1"/>
    </source>
</evidence>
<dbReference type="OrthoDB" id="6279836at2759"/>
<proteinExistence type="predicted"/>
<reference evidence="3" key="1">
    <citation type="submission" date="2016-06" db="UniProtKB">
        <authorList>
            <consortium name="WormBaseParasite"/>
        </authorList>
    </citation>
    <scope>IDENTIFICATION</scope>
</reference>
<protein>
    <submittedName>
        <fullName evidence="3">Polyphosphate kinase 2</fullName>
    </submittedName>
</protein>
<organism evidence="3">
    <name type="scientific">Echinostoma caproni</name>
    <dbReference type="NCBI Taxonomy" id="27848"/>
    <lineage>
        <taxon>Eukaryota</taxon>
        <taxon>Metazoa</taxon>
        <taxon>Spiralia</taxon>
        <taxon>Lophotrochozoa</taxon>
        <taxon>Platyhelminthes</taxon>
        <taxon>Trematoda</taxon>
        <taxon>Digenea</taxon>
        <taxon>Plagiorchiida</taxon>
        <taxon>Echinostomata</taxon>
        <taxon>Echinostomatoidea</taxon>
        <taxon>Echinostomatidae</taxon>
        <taxon>Echinostoma</taxon>
    </lineage>
</organism>
<evidence type="ECO:0000313" key="3">
    <source>
        <dbReference type="WBParaSite" id="ECPE_0001125801-mRNA-1"/>
    </source>
</evidence>
<dbReference type="EMBL" id="UZAN01050414">
    <property type="protein sequence ID" value="VDP88213.1"/>
    <property type="molecule type" value="Genomic_DNA"/>
</dbReference>
<evidence type="ECO:0000313" key="2">
    <source>
        <dbReference type="Proteomes" id="UP000272942"/>
    </source>
</evidence>
<keyword evidence="2" id="KW-1185">Reference proteome</keyword>
<dbReference type="Proteomes" id="UP000272942">
    <property type="component" value="Unassembled WGS sequence"/>
</dbReference>
<sequence>MNKDQIQLVDWNERDYEEELLERVKSKYNPERRIRLAIDFQPTPRRMLRIRQLLEQDGTLIIPYEKPVWRVRYAPLMRSFTATGGNLIKLSETVPTAHNTRQRQNALGEGYRMGQKWTTIPSDTWRER</sequence>
<name>A0A183AW88_9TREM</name>